<keyword evidence="3 6" id="KW-0479">Metal-binding</keyword>
<dbReference type="GO" id="GO:0046872">
    <property type="term" value="F:metal ion binding"/>
    <property type="evidence" value="ECO:0007669"/>
    <property type="project" value="UniProtKB-KW"/>
</dbReference>
<evidence type="ECO:0000259" key="8">
    <source>
        <dbReference type="PROSITE" id="PS51007"/>
    </source>
</evidence>
<dbReference type="SUPFAM" id="SSF46626">
    <property type="entry name" value="Cytochrome c"/>
    <property type="match status" value="3"/>
</dbReference>
<feature type="region of interest" description="Disordered" evidence="7">
    <location>
        <begin position="265"/>
        <end position="286"/>
    </location>
</feature>
<evidence type="ECO:0000256" key="5">
    <source>
        <dbReference type="ARBA" id="ARBA00023004"/>
    </source>
</evidence>
<dbReference type="PANTHER" id="PTHR33751:SF9">
    <property type="entry name" value="CYTOCHROME C4"/>
    <property type="match status" value="1"/>
</dbReference>
<feature type="domain" description="Cytochrome c" evidence="8">
    <location>
        <begin position="285"/>
        <end position="376"/>
    </location>
</feature>
<protein>
    <submittedName>
        <fullName evidence="9">Cytochrome c-552</fullName>
    </submittedName>
</protein>
<proteinExistence type="predicted"/>
<dbReference type="GO" id="GO:0009055">
    <property type="term" value="F:electron transfer activity"/>
    <property type="evidence" value="ECO:0007669"/>
    <property type="project" value="InterPro"/>
</dbReference>
<gene>
    <name evidence="9" type="primary">cyc1</name>
    <name evidence="9" type="ORF">Pan161_42050</name>
</gene>
<dbReference type="InterPro" id="IPR009056">
    <property type="entry name" value="Cyt_c-like_dom"/>
</dbReference>
<dbReference type="Pfam" id="PF13442">
    <property type="entry name" value="Cytochrome_CBB3"/>
    <property type="match status" value="1"/>
</dbReference>
<dbReference type="EMBL" id="CP036343">
    <property type="protein sequence ID" value="QDT92537.1"/>
    <property type="molecule type" value="Genomic_DNA"/>
</dbReference>
<feature type="domain" description="Cytochrome c" evidence="8">
    <location>
        <begin position="177"/>
        <end position="262"/>
    </location>
</feature>
<keyword evidence="5 6" id="KW-0408">Iron</keyword>
<dbReference type="InterPro" id="IPR036909">
    <property type="entry name" value="Cyt_c-like_dom_sf"/>
</dbReference>
<evidence type="ECO:0000313" key="9">
    <source>
        <dbReference type="EMBL" id="QDT92537.1"/>
    </source>
</evidence>
<evidence type="ECO:0000256" key="6">
    <source>
        <dbReference type="PROSITE-ProRule" id="PRU00433"/>
    </source>
</evidence>
<evidence type="ECO:0000256" key="2">
    <source>
        <dbReference type="ARBA" id="ARBA00022617"/>
    </source>
</evidence>
<dbReference type="OrthoDB" id="9773456at2"/>
<sequence length="378" mass="42376">MKRPWKIMTGLILVIAIGGILVVVSGVIPVKASSGHWEITRWFLNFTKERSVATHSTGIKVPDLDNQAMIVKGAGHYEAGCRMCHGKPDGIRPRLVSLMTPQPPNLKTIVPERKPQELFYVVKHGIKMTGMPAWPELKRDDEIWPVVAFLLKYPELDFNEYDELVWGQHQKQSGQSIDSAEGTSLPVPHLVIEVCAGCHGVDGQGRRLGVFPRLAGQNEAYLRVSLEAYHQDKRMSGTMEELASRMNQEEIQEVSRYYSRLKPFLSNESQGSDKTNNRDAQEEDASFERGAQIAAEGIAGQDVPACADCHPATRKPFKNAYPALIGQYQDYLELQIRLFQNRSRGGSQSANLMHAAVDGLKPDQIRDVCFYYSELPER</sequence>
<evidence type="ECO:0000313" key="10">
    <source>
        <dbReference type="Proteomes" id="UP000316855"/>
    </source>
</evidence>
<dbReference type="Proteomes" id="UP000316855">
    <property type="component" value="Chromosome"/>
</dbReference>
<dbReference type="PANTHER" id="PTHR33751">
    <property type="entry name" value="CBB3-TYPE CYTOCHROME C OXIDASE SUBUNIT FIXP"/>
    <property type="match status" value="1"/>
</dbReference>
<dbReference type="Gene3D" id="1.10.760.10">
    <property type="entry name" value="Cytochrome c-like domain"/>
    <property type="match status" value="3"/>
</dbReference>
<accession>A0A517VHT2</accession>
<evidence type="ECO:0000256" key="1">
    <source>
        <dbReference type="ARBA" id="ARBA00022448"/>
    </source>
</evidence>
<keyword evidence="10" id="KW-1185">Reference proteome</keyword>
<dbReference type="RefSeq" id="WP_145230290.1">
    <property type="nucleotide sequence ID" value="NZ_CP036343.1"/>
</dbReference>
<keyword evidence="2 6" id="KW-0349">Heme</keyword>
<evidence type="ECO:0000256" key="4">
    <source>
        <dbReference type="ARBA" id="ARBA00022982"/>
    </source>
</evidence>
<keyword evidence="1" id="KW-0813">Transport</keyword>
<name>A0A517VHT2_9PLAN</name>
<evidence type="ECO:0000256" key="7">
    <source>
        <dbReference type="SAM" id="MobiDB-lite"/>
    </source>
</evidence>
<feature type="domain" description="Cytochrome c" evidence="8">
    <location>
        <begin position="68"/>
        <end position="154"/>
    </location>
</feature>
<dbReference type="AlphaFoldDB" id="A0A517VHT2"/>
<dbReference type="PROSITE" id="PS51007">
    <property type="entry name" value="CYTC"/>
    <property type="match status" value="3"/>
</dbReference>
<reference evidence="9 10" key="1">
    <citation type="submission" date="2019-02" db="EMBL/GenBank/DDBJ databases">
        <title>Deep-cultivation of Planctomycetes and their phenomic and genomic characterization uncovers novel biology.</title>
        <authorList>
            <person name="Wiegand S."/>
            <person name="Jogler M."/>
            <person name="Boedeker C."/>
            <person name="Pinto D."/>
            <person name="Vollmers J."/>
            <person name="Rivas-Marin E."/>
            <person name="Kohn T."/>
            <person name="Peeters S.H."/>
            <person name="Heuer A."/>
            <person name="Rast P."/>
            <person name="Oberbeckmann S."/>
            <person name="Bunk B."/>
            <person name="Jeske O."/>
            <person name="Meyerdierks A."/>
            <person name="Storesund J.E."/>
            <person name="Kallscheuer N."/>
            <person name="Luecker S."/>
            <person name="Lage O.M."/>
            <person name="Pohl T."/>
            <person name="Merkel B.J."/>
            <person name="Hornburger P."/>
            <person name="Mueller R.-W."/>
            <person name="Bruemmer F."/>
            <person name="Labrenz M."/>
            <person name="Spormann A.M."/>
            <person name="Op den Camp H."/>
            <person name="Overmann J."/>
            <person name="Amann R."/>
            <person name="Jetten M.S.M."/>
            <person name="Mascher T."/>
            <person name="Medema M.H."/>
            <person name="Devos D.P."/>
            <person name="Kaster A.-K."/>
            <person name="Ovreas L."/>
            <person name="Rohde M."/>
            <person name="Galperin M.Y."/>
            <person name="Jogler C."/>
        </authorList>
    </citation>
    <scope>NUCLEOTIDE SEQUENCE [LARGE SCALE GENOMIC DNA]</scope>
    <source>
        <strain evidence="9 10">Pan161</strain>
    </source>
</reference>
<keyword evidence="4" id="KW-0249">Electron transport</keyword>
<dbReference type="KEGG" id="gax:Pan161_42050"/>
<organism evidence="9 10">
    <name type="scientific">Gimesia algae</name>
    <dbReference type="NCBI Taxonomy" id="2527971"/>
    <lineage>
        <taxon>Bacteria</taxon>
        <taxon>Pseudomonadati</taxon>
        <taxon>Planctomycetota</taxon>
        <taxon>Planctomycetia</taxon>
        <taxon>Planctomycetales</taxon>
        <taxon>Planctomycetaceae</taxon>
        <taxon>Gimesia</taxon>
    </lineage>
</organism>
<dbReference type="Pfam" id="PF00034">
    <property type="entry name" value="Cytochrom_C"/>
    <property type="match status" value="1"/>
</dbReference>
<dbReference type="GO" id="GO:0020037">
    <property type="term" value="F:heme binding"/>
    <property type="evidence" value="ECO:0007669"/>
    <property type="project" value="InterPro"/>
</dbReference>
<evidence type="ECO:0000256" key="3">
    <source>
        <dbReference type="ARBA" id="ARBA00022723"/>
    </source>
</evidence>
<dbReference type="InterPro" id="IPR050597">
    <property type="entry name" value="Cytochrome_c_Oxidase_Subunit"/>
</dbReference>